<sequence length="490" mass="56334">MNRVLRCALQGPVFSLPLIPSVFPPQVHELLEELAMVEEEIVLLERKVKELKLRLYQERELEIIQHRKKKQFQGSSEYGPIITEHRCSSHNNYQVFTKGRKSRDTRPSLSSSWDIHTLLSMPRKSNEYEAARRSTQKIPRQFPMQIETCIEKPNELSEELVKCLIGIFLELNRPSSSSSLDRNRIEESETVPRLITLSSCMKSTGFSCRTPSSFHSNGNNNASYYDPYGTSSDLDCTARDVGPYKHLIQVTSTSLDINRFSQCLPAFKKLRSLMHKLCDVDLSFLSYKQKLAFWINIYNACIMNAFLDHGLPSTNDKLLCLMNKAAINVGGIVLNALAIEHFILRHPYESKQGPVDEKEVLLRHAYGLGYPEPNITFALCRGTWSSPALRVYSSEEVVNELGRAKVEYLEASVGITNKRKIIVPKLLQWHMEDFADDMESLLEWIYSQLPRSGSFKRAMMECLIRETKYPISKMVELQSYESQFRYLIPI</sequence>
<accession>A0ABU6V668</accession>
<feature type="domain" description="Ternary complex factor MIP1 leucine-zipper" evidence="3">
    <location>
        <begin position="1"/>
        <end position="58"/>
    </location>
</feature>
<evidence type="ECO:0008006" key="6">
    <source>
        <dbReference type="Google" id="ProtNLM"/>
    </source>
</evidence>
<dbReference type="PANTHER" id="PTHR46248">
    <property type="entry name" value="EXPRESSED PROTEIN"/>
    <property type="match status" value="1"/>
</dbReference>
<dbReference type="PANTHER" id="PTHR46248:SF4">
    <property type="entry name" value="OS01G0147800 PROTEIN"/>
    <property type="match status" value="1"/>
</dbReference>
<evidence type="ECO:0000259" key="2">
    <source>
        <dbReference type="Pfam" id="PF04784"/>
    </source>
</evidence>
<comment type="caution">
    <text evidence="4">The sequence shown here is derived from an EMBL/GenBank/DDBJ whole genome shotgun (WGS) entry which is preliminary data.</text>
</comment>
<dbReference type="Pfam" id="PF04784">
    <property type="entry name" value="DUF547"/>
    <property type="match status" value="1"/>
</dbReference>
<dbReference type="Pfam" id="PF14389">
    <property type="entry name" value="Lzipper-MIP1"/>
    <property type="match status" value="1"/>
</dbReference>
<name>A0ABU6V668_9FABA</name>
<evidence type="ECO:0000313" key="4">
    <source>
        <dbReference type="EMBL" id="MED6167606.1"/>
    </source>
</evidence>
<dbReference type="InterPro" id="IPR025757">
    <property type="entry name" value="MIP1_Leuzipper"/>
</dbReference>
<organism evidence="4 5">
    <name type="scientific">Stylosanthes scabra</name>
    <dbReference type="NCBI Taxonomy" id="79078"/>
    <lineage>
        <taxon>Eukaryota</taxon>
        <taxon>Viridiplantae</taxon>
        <taxon>Streptophyta</taxon>
        <taxon>Embryophyta</taxon>
        <taxon>Tracheophyta</taxon>
        <taxon>Spermatophyta</taxon>
        <taxon>Magnoliopsida</taxon>
        <taxon>eudicotyledons</taxon>
        <taxon>Gunneridae</taxon>
        <taxon>Pentapetalae</taxon>
        <taxon>rosids</taxon>
        <taxon>fabids</taxon>
        <taxon>Fabales</taxon>
        <taxon>Fabaceae</taxon>
        <taxon>Papilionoideae</taxon>
        <taxon>50 kb inversion clade</taxon>
        <taxon>dalbergioids sensu lato</taxon>
        <taxon>Dalbergieae</taxon>
        <taxon>Pterocarpus clade</taxon>
        <taxon>Stylosanthes</taxon>
    </lineage>
</organism>
<reference evidence="4 5" key="1">
    <citation type="journal article" date="2023" name="Plants (Basel)">
        <title>Bridging the Gap: Combining Genomics and Transcriptomics Approaches to Understand Stylosanthes scabra, an Orphan Legume from the Brazilian Caatinga.</title>
        <authorList>
            <person name="Ferreira-Neto J.R.C."/>
            <person name="da Silva M.D."/>
            <person name="Binneck E."/>
            <person name="de Melo N.F."/>
            <person name="da Silva R.H."/>
            <person name="de Melo A.L.T.M."/>
            <person name="Pandolfi V."/>
            <person name="Bustamante F.O."/>
            <person name="Brasileiro-Vidal A.C."/>
            <person name="Benko-Iseppon A.M."/>
        </authorList>
    </citation>
    <scope>NUCLEOTIDE SEQUENCE [LARGE SCALE GENOMIC DNA]</scope>
    <source>
        <tissue evidence="4">Leaves</tissue>
    </source>
</reference>
<evidence type="ECO:0000259" key="3">
    <source>
        <dbReference type="Pfam" id="PF14389"/>
    </source>
</evidence>
<evidence type="ECO:0000313" key="5">
    <source>
        <dbReference type="Proteomes" id="UP001341840"/>
    </source>
</evidence>
<evidence type="ECO:0000256" key="1">
    <source>
        <dbReference type="SAM" id="Coils"/>
    </source>
</evidence>
<dbReference type="EMBL" id="JASCZI010151043">
    <property type="protein sequence ID" value="MED6167606.1"/>
    <property type="molecule type" value="Genomic_DNA"/>
</dbReference>
<dbReference type="Proteomes" id="UP001341840">
    <property type="component" value="Unassembled WGS sequence"/>
</dbReference>
<dbReference type="InterPro" id="IPR006869">
    <property type="entry name" value="DUF547"/>
</dbReference>
<keyword evidence="5" id="KW-1185">Reference proteome</keyword>
<feature type="domain" description="DUF547" evidence="2">
    <location>
        <begin position="283"/>
        <end position="409"/>
    </location>
</feature>
<protein>
    <recommendedName>
        <fullName evidence="6">DUF547 domain-containing protein</fullName>
    </recommendedName>
</protein>
<proteinExistence type="predicted"/>
<gene>
    <name evidence="4" type="ORF">PIB30_004417</name>
</gene>
<feature type="coiled-coil region" evidence="1">
    <location>
        <begin position="27"/>
        <end position="54"/>
    </location>
</feature>
<keyword evidence="1" id="KW-0175">Coiled coil</keyword>